<dbReference type="EMBL" id="BKCJ010009075">
    <property type="protein sequence ID" value="GEU85284.1"/>
    <property type="molecule type" value="Genomic_DNA"/>
</dbReference>
<dbReference type="InterPro" id="IPR043502">
    <property type="entry name" value="DNA/RNA_pol_sf"/>
</dbReference>
<protein>
    <submittedName>
        <fullName evidence="6">Retrovirus-related Pol polyprotein from transposon TNT 1-94</fullName>
    </submittedName>
</protein>
<keyword evidence="1" id="KW-0378">Hydrolase</keyword>
<dbReference type="SUPFAM" id="SSF56672">
    <property type="entry name" value="DNA/RNA polymerases"/>
    <property type="match status" value="1"/>
</dbReference>
<feature type="compositionally biased region" description="Low complexity" evidence="2">
    <location>
        <begin position="232"/>
        <end position="242"/>
    </location>
</feature>
<evidence type="ECO:0000259" key="4">
    <source>
        <dbReference type="Pfam" id="PF22936"/>
    </source>
</evidence>
<comment type="caution">
    <text evidence="6">The sequence shown here is derived from an EMBL/GenBank/DDBJ whole genome shotgun (WGS) entry which is preliminary data.</text>
</comment>
<dbReference type="PANTHER" id="PTHR11439:SF483">
    <property type="entry name" value="PEPTIDE SYNTHASE GLIP-LIKE, PUTATIVE (AFU_ORTHOLOGUE AFUA_3G12920)-RELATED"/>
    <property type="match status" value="1"/>
</dbReference>
<evidence type="ECO:0000256" key="2">
    <source>
        <dbReference type="SAM" id="MobiDB-lite"/>
    </source>
</evidence>
<keyword evidence="1" id="KW-0064">Aspartyl protease</keyword>
<dbReference type="GO" id="GO:0004190">
    <property type="term" value="F:aspartic-type endopeptidase activity"/>
    <property type="evidence" value="ECO:0007669"/>
    <property type="project" value="UniProtKB-KW"/>
</dbReference>
<keyword evidence="1" id="KW-0645">Protease</keyword>
<name>A0A6L2NL98_TANCI</name>
<dbReference type="InterPro" id="IPR013103">
    <property type="entry name" value="RVT_2"/>
</dbReference>
<dbReference type="Pfam" id="PF07727">
    <property type="entry name" value="RVT_2"/>
    <property type="match status" value="1"/>
</dbReference>
<accession>A0A6L2NL98</accession>
<dbReference type="InterPro" id="IPR057670">
    <property type="entry name" value="SH3_retrovirus"/>
</dbReference>
<evidence type="ECO:0000313" key="6">
    <source>
        <dbReference type="EMBL" id="GEU85284.1"/>
    </source>
</evidence>
<sequence>MRVIQIVLWYLDSGCSKHMTGDCSQLINFVQKLLGTVKFRNDHVAKIMGYGDYKIGNVTILRVYFVERLGHNLFSVGQFCDSDLEVAFRQHTCFIRNLDGVDLLIGSRGNNLYTLSLRDMMASSPIYLLSKALKTKSWLWHHFLSHLNFGKLQPKADIRIFIGYAPTKKAFWIYNRRTRRIVETIHVDFDEMTDLLFQPLFDELLTPPPSVDPQAPKVISLIADVIPPVQAVSTSSPSSTTVDQDAPSPSKSQTTPETQSSIIPQDVKEDIHDIEVAHMRNDPLFGVPIPKVFSAQSSSTVSPHTIMQTDHQIPQHNSKWTKDHPLDNIIGQLSRPVSIREEVYVSQPDGFVDQDNPNHVYKLKKALYGLKQASRTWYDMLSSFLISQDFSKGSVDPTLFIRRNGNDLLLVQIYVDDIIFAASTPKLCDLFAKLMCSKFKMSVMGKISFFLRLQISQSLRGIFINQSKYSFESLKKYGFESCDPVDTPMVEKSKLDEDKEGKAVDLSHYRGMIGTLLYLTASRPDLQFAICMCARYQARPTEKHIHAVKKIFQYLRGIINRGLWYPKDSLVALIAFADVDHAGCQDTRRNTSDSNPVIILKASIPLKRTLDLSMGINFLGHGLLYDHVKACDYFVETDTQEKNKNKAQNDKTKHRLEKIEKDKVIRSRKTMDMKIDQQVALDEALVPHARRLRIGRSNFRFLSDISSKESTLQLVYDVLRQTPFFKAFLVIADVPEIYMQEFWATVTVHHYSIRFKMDNKKHIVNLEYFREMLHICLRLPGQTFDEPPFEEEILTFLRFLGHSGAIRRLTDVNINKLHKPWRSFAAIINKCLSRKSSGYDSLRLSQAQFLWGFYHKRNVDFAYLLWEDFVYQVEHKDTKKRNEMYYPRFTKVIIHYFMSKDLSIPRRNK</sequence>
<proteinExistence type="predicted"/>
<feature type="domain" description="Reverse transcriptase Ty1/copia-type" evidence="3">
    <location>
        <begin position="338"/>
        <end position="490"/>
    </location>
</feature>
<feature type="compositionally biased region" description="Polar residues" evidence="2">
    <location>
        <begin position="247"/>
        <end position="263"/>
    </location>
</feature>
<reference evidence="6" key="1">
    <citation type="journal article" date="2019" name="Sci. Rep.">
        <title>Draft genome of Tanacetum cinerariifolium, the natural source of mosquito coil.</title>
        <authorList>
            <person name="Yamashiro T."/>
            <person name="Shiraishi A."/>
            <person name="Satake H."/>
            <person name="Nakayama K."/>
        </authorList>
    </citation>
    <scope>NUCLEOTIDE SEQUENCE</scope>
</reference>
<dbReference type="PANTHER" id="PTHR11439">
    <property type="entry name" value="GAG-POL-RELATED RETROTRANSPOSON"/>
    <property type="match status" value="1"/>
</dbReference>
<evidence type="ECO:0000259" key="3">
    <source>
        <dbReference type="Pfam" id="PF07727"/>
    </source>
</evidence>
<dbReference type="Pfam" id="PF25597">
    <property type="entry name" value="SH3_retrovirus"/>
    <property type="match status" value="1"/>
</dbReference>
<feature type="region of interest" description="Disordered" evidence="2">
    <location>
        <begin position="232"/>
        <end position="266"/>
    </location>
</feature>
<dbReference type="Pfam" id="PF22936">
    <property type="entry name" value="Pol_BBD"/>
    <property type="match status" value="1"/>
</dbReference>
<evidence type="ECO:0000259" key="5">
    <source>
        <dbReference type="Pfam" id="PF25597"/>
    </source>
</evidence>
<gene>
    <name evidence="6" type="ORF">Tci_057262</name>
</gene>
<feature type="domain" description="Retrovirus-related Pol polyprotein from transposon TNT 1-94-like beta-barrel" evidence="4">
    <location>
        <begin position="9"/>
        <end position="81"/>
    </location>
</feature>
<organism evidence="6">
    <name type="scientific">Tanacetum cinerariifolium</name>
    <name type="common">Dalmatian daisy</name>
    <name type="synonym">Chrysanthemum cinerariifolium</name>
    <dbReference type="NCBI Taxonomy" id="118510"/>
    <lineage>
        <taxon>Eukaryota</taxon>
        <taxon>Viridiplantae</taxon>
        <taxon>Streptophyta</taxon>
        <taxon>Embryophyta</taxon>
        <taxon>Tracheophyta</taxon>
        <taxon>Spermatophyta</taxon>
        <taxon>Magnoliopsida</taxon>
        <taxon>eudicotyledons</taxon>
        <taxon>Gunneridae</taxon>
        <taxon>Pentapetalae</taxon>
        <taxon>asterids</taxon>
        <taxon>campanulids</taxon>
        <taxon>Asterales</taxon>
        <taxon>Asteraceae</taxon>
        <taxon>Asteroideae</taxon>
        <taxon>Anthemideae</taxon>
        <taxon>Anthemidinae</taxon>
        <taxon>Tanacetum</taxon>
    </lineage>
</organism>
<dbReference type="AlphaFoldDB" id="A0A6L2NL98"/>
<dbReference type="InterPro" id="IPR054722">
    <property type="entry name" value="PolX-like_BBD"/>
</dbReference>
<evidence type="ECO:0000256" key="1">
    <source>
        <dbReference type="ARBA" id="ARBA00022750"/>
    </source>
</evidence>
<feature type="domain" description="Retroviral polymerase SH3-like" evidence="5">
    <location>
        <begin position="150"/>
        <end position="193"/>
    </location>
</feature>